<feature type="region of interest" description="Disordered" evidence="1">
    <location>
        <begin position="98"/>
        <end position="122"/>
    </location>
</feature>
<dbReference type="GeneID" id="54326463"/>
<accession>A0A5M9MW02</accession>
<name>A0A5M9MW02_9EURO</name>
<gene>
    <name evidence="2" type="ORF">ATNIH1004_003761</name>
</gene>
<evidence type="ECO:0000256" key="1">
    <source>
        <dbReference type="SAM" id="MobiDB-lite"/>
    </source>
</evidence>
<protein>
    <submittedName>
        <fullName evidence="2">Uncharacterized protein</fullName>
    </submittedName>
</protein>
<evidence type="ECO:0000313" key="3">
    <source>
        <dbReference type="Proteomes" id="UP000324241"/>
    </source>
</evidence>
<dbReference type="RefSeq" id="XP_033430429.1">
    <property type="nucleotide sequence ID" value="XM_033568434.1"/>
</dbReference>
<sequence>MASKDTFYAHNTNLWDLTHPADGLPSTTMPLAFHVPQVIDLQALVDLLANPVNAKNDLSVAALSDEERESVCHRWLTMNDLLNYMKFITLDTRGDESIGAGTAGGGHGESRPQEEKGLVRRP</sequence>
<dbReference type="AlphaFoldDB" id="A0A5M9MW02"/>
<proteinExistence type="predicted"/>
<organism evidence="2 3">
    <name type="scientific">Aspergillus tanneri</name>
    <dbReference type="NCBI Taxonomy" id="1220188"/>
    <lineage>
        <taxon>Eukaryota</taxon>
        <taxon>Fungi</taxon>
        <taxon>Dikarya</taxon>
        <taxon>Ascomycota</taxon>
        <taxon>Pezizomycotina</taxon>
        <taxon>Eurotiomycetes</taxon>
        <taxon>Eurotiomycetidae</taxon>
        <taxon>Eurotiales</taxon>
        <taxon>Aspergillaceae</taxon>
        <taxon>Aspergillus</taxon>
        <taxon>Aspergillus subgen. Circumdati</taxon>
    </lineage>
</organism>
<evidence type="ECO:0000313" key="2">
    <source>
        <dbReference type="EMBL" id="KAA8651068.1"/>
    </source>
</evidence>
<dbReference type="EMBL" id="QUQM01000001">
    <property type="protein sequence ID" value="KAA8651068.1"/>
    <property type="molecule type" value="Genomic_DNA"/>
</dbReference>
<dbReference type="OrthoDB" id="64477at2759"/>
<feature type="compositionally biased region" description="Basic and acidic residues" evidence="1">
    <location>
        <begin position="108"/>
        <end position="122"/>
    </location>
</feature>
<dbReference type="VEuPathDB" id="FungiDB:EYZ11_010221"/>
<reference evidence="2 3" key="1">
    <citation type="submission" date="2019-08" db="EMBL/GenBank/DDBJ databases">
        <title>The genome sequence of a newly discovered highly antifungal drug resistant Aspergillus species, Aspergillus tanneri NIH 1004.</title>
        <authorList>
            <person name="Mounaud S."/>
            <person name="Singh I."/>
            <person name="Joardar V."/>
            <person name="Pakala S."/>
            <person name="Pakala S."/>
            <person name="Venepally P."/>
            <person name="Chung J.K."/>
            <person name="Losada L."/>
            <person name="Nierman W.C."/>
        </authorList>
    </citation>
    <scope>NUCLEOTIDE SEQUENCE [LARGE SCALE GENOMIC DNA]</scope>
    <source>
        <strain evidence="2 3">NIH1004</strain>
    </source>
</reference>
<dbReference type="Proteomes" id="UP000324241">
    <property type="component" value="Unassembled WGS sequence"/>
</dbReference>
<comment type="caution">
    <text evidence="2">The sequence shown here is derived from an EMBL/GenBank/DDBJ whole genome shotgun (WGS) entry which is preliminary data.</text>
</comment>